<proteinExistence type="predicted"/>
<keyword evidence="1" id="KW-1133">Transmembrane helix</keyword>
<reference evidence="3" key="1">
    <citation type="journal article" date="2014" name="Front. Microbiol.">
        <title>High frequency of phylogenetically diverse reductive dehalogenase-homologous genes in deep subseafloor sedimentary metagenomes.</title>
        <authorList>
            <person name="Kawai M."/>
            <person name="Futagami T."/>
            <person name="Toyoda A."/>
            <person name="Takaki Y."/>
            <person name="Nishi S."/>
            <person name="Hori S."/>
            <person name="Arai W."/>
            <person name="Tsubouchi T."/>
            <person name="Morono Y."/>
            <person name="Uchiyama I."/>
            <person name="Ito T."/>
            <person name="Fujiyama A."/>
            <person name="Inagaki F."/>
            <person name="Takami H."/>
        </authorList>
    </citation>
    <scope>NUCLEOTIDE SEQUENCE</scope>
    <source>
        <strain evidence="3">Expedition CK06-06</strain>
    </source>
</reference>
<organism evidence="3">
    <name type="scientific">marine sediment metagenome</name>
    <dbReference type="NCBI Taxonomy" id="412755"/>
    <lineage>
        <taxon>unclassified sequences</taxon>
        <taxon>metagenomes</taxon>
        <taxon>ecological metagenomes</taxon>
    </lineage>
</organism>
<gene>
    <name evidence="3" type="ORF">S01H1_35412</name>
</gene>
<keyword evidence="1" id="KW-0812">Transmembrane</keyword>
<dbReference type="EMBL" id="BARS01022130">
    <property type="protein sequence ID" value="GAG11496.1"/>
    <property type="molecule type" value="Genomic_DNA"/>
</dbReference>
<dbReference type="InterPro" id="IPR027383">
    <property type="entry name" value="Znf_put"/>
</dbReference>
<comment type="caution">
    <text evidence="3">The sequence shown here is derived from an EMBL/GenBank/DDBJ whole genome shotgun (WGS) entry which is preliminary data.</text>
</comment>
<accession>X0WFM3</accession>
<feature type="non-terminal residue" evidence="3">
    <location>
        <position position="114"/>
    </location>
</feature>
<name>X0WFM3_9ZZZZ</name>
<keyword evidence="1" id="KW-0472">Membrane</keyword>
<feature type="domain" description="Putative zinc-finger" evidence="2">
    <location>
        <begin position="5"/>
        <end position="38"/>
    </location>
</feature>
<feature type="transmembrane region" description="Helical" evidence="1">
    <location>
        <begin position="97"/>
        <end position="113"/>
    </location>
</feature>
<evidence type="ECO:0000259" key="2">
    <source>
        <dbReference type="Pfam" id="PF13490"/>
    </source>
</evidence>
<evidence type="ECO:0000256" key="1">
    <source>
        <dbReference type="SAM" id="Phobius"/>
    </source>
</evidence>
<protein>
    <recommendedName>
        <fullName evidence="2">Putative zinc-finger domain-containing protein</fullName>
    </recommendedName>
</protein>
<dbReference type="Gene3D" id="1.10.10.1320">
    <property type="entry name" value="Anti-sigma factor, zinc-finger domain"/>
    <property type="match status" value="1"/>
</dbReference>
<dbReference type="Pfam" id="PF13490">
    <property type="entry name" value="zf-HC2"/>
    <property type="match status" value="1"/>
</dbReference>
<evidence type="ECO:0000313" key="3">
    <source>
        <dbReference type="EMBL" id="GAG11496.1"/>
    </source>
</evidence>
<dbReference type="InterPro" id="IPR041916">
    <property type="entry name" value="Anti_sigma_zinc_sf"/>
</dbReference>
<sequence length="114" mass="12428">MENTCENIQEQIPELITGALPAEKTDELQQHISQCPACSEYLEALQADDKLLSEFAEVMQPKITRLENNVIDVLDGVASKKTDNSVSIVSTIIKGPFIKLAVAAVVIITVFSVL</sequence>
<dbReference type="AlphaFoldDB" id="X0WFM3"/>